<keyword evidence="6" id="KW-0931">ER-Golgi transport</keyword>
<dbReference type="PANTHER" id="PTHR11711">
    <property type="entry name" value="ADP RIBOSYLATION FACTOR-RELATED"/>
    <property type="match status" value="1"/>
</dbReference>
<dbReference type="InterPro" id="IPR005225">
    <property type="entry name" value="Small_GTP-bd"/>
</dbReference>
<dbReference type="SMART" id="SM00178">
    <property type="entry name" value="SAR"/>
    <property type="match status" value="1"/>
</dbReference>
<comment type="subcellular location">
    <subcellularLocation>
        <location evidence="1">Golgi apparatus</location>
    </subcellularLocation>
</comment>
<evidence type="ECO:0000256" key="5">
    <source>
        <dbReference type="ARBA" id="ARBA00022741"/>
    </source>
</evidence>
<dbReference type="OrthoDB" id="427186at2759"/>
<evidence type="ECO:0000256" key="6">
    <source>
        <dbReference type="ARBA" id="ARBA00022892"/>
    </source>
</evidence>
<dbReference type="Gene3D" id="3.40.50.300">
    <property type="entry name" value="P-loop containing nucleotide triphosphate hydrolases"/>
    <property type="match status" value="1"/>
</dbReference>
<evidence type="ECO:0000256" key="8">
    <source>
        <dbReference type="ARBA" id="ARBA00023034"/>
    </source>
</evidence>
<evidence type="ECO:0000256" key="7">
    <source>
        <dbReference type="ARBA" id="ARBA00022927"/>
    </source>
</evidence>
<dbReference type="InterPro" id="IPR024156">
    <property type="entry name" value="Small_GTPase_ARF"/>
</dbReference>
<evidence type="ECO:0000256" key="10">
    <source>
        <dbReference type="ARBA" id="ARBA00023288"/>
    </source>
</evidence>
<dbReference type="STRING" id="105231.A0A1Y1I4T0"/>
<keyword evidence="10" id="KW-0449">Lipoprotein</keyword>
<dbReference type="InterPro" id="IPR006689">
    <property type="entry name" value="Small_GTPase_ARF/SAR"/>
</dbReference>
<dbReference type="GO" id="GO:0005737">
    <property type="term" value="C:cytoplasm"/>
    <property type="evidence" value="ECO:0000318"/>
    <property type="project" value="GO_Central"/>
</dbReference>
<reference evidence="14 15" key="1">
    <citation type="journal article" date="2014" name="Nat. Commun.">
        <title>Klebsormidium flaccidum genome reveals primary factors for plant terrestrial adaptation.</title>
        <authorList>
            <person name="Hori K."/>
            <person name="Maruyama F."/>
            <person name="Fujisawa T."/>
            <person name="Togashi T."/>
            <person name="Yamamoto N."/>
            <person name="Seo M."/>
            <person name="Sato S."/>
            <person name="Yamada T."/>
            <person name="Mori H."/>
            <person name="Tajima N."/>
            <person name="Moriyama T."/>
            <person name="Ikeuchi M."/>
            <person name="Watanabe M."/>
            <person name="Wada H."/>
            <person name="Kobayashi K."/>
            <person name="Saito M."/>
            <person name="Masuda T."/>
            <person name="Sasaki-Sekimoto Y."/>
            <person name="Mashiguchi K."/>
            <person name="Awai K."/>
            <person name="Shimojima M."/>
            <person name="Masuda S."/>
            <person name="Iwai M."/>
            <person name="Nobusawa T."/>
            <person name="Narise T."/>
            <person name="Kondo S."/>
            <person name="Saito H."/>
            <person name="Sato R."/>
            <person name="Murakawa M."/>
            <person name="Ihara Y."/>
            <person name="Oshima-Yamada Y."/>
            <person name="Ohtaka K."/>
            <person name="Satoh M."/>
            <person name="Sonobe K."/>
            <person name="Ishii M."/>
            <person name="Ohtani R."/>
            <person name="Kanamori-Sato M."/>
            <person name="Honoki R."/>
            <person name="Miyazaki D."/>
            <person name="Mochizuki H."/>
            <person name="Umetsu J."/>
            <person name="Higashi K."/>
            <person name="Shibata D."/>
            <person name="Kamiya Y."/>
            <person name="Sato N."/>
            <person name="Nakamura Y."/>
            <person name="Tabata S."/>
            <person name="Ida S."/>
            <person name="Kurokawa K."/>
            <person name="Ohta H."/>
        </authorList>
    </citation>
    <scope>NUCLEOTIDE SEQUENCE [LARGE SCALE GENOMIC DNA]</scope>
    <source>
        <strain evidence="14 15">NIES-2285</strain>
    </source>
</reference>
<dbReference type="GO" id="GO:0016192">
    <property type="term" value="P:vesicle-mediated transport"/>
    <property type="evidence" value="ECO:0000318"/>
    <property type="project" value="GO_Central"/>
</dbReference>
<organism evidence="14 15">
    <name type="scientific">Klebsormidium nitens</name>
    <name type="common">Green alga</name>
    <name type="synonym">Ulothrix nitens</name>
    <dbReference type="NCBI Taxonomy" id="105231"/>
    <lineage>
        <taxon>Eukaryota</taxon>
        <taxon>Viridiplantae</taxon>
        <taxon>Streptophyta</taxon>
        <taxon>Klebsormidiophyceae</taxon>
        <taxon>Klebsormidiales</taxon>
        <taxon>Klebsormidiaceae</taxon>
        <taxon>Klebsormidium</taxon>
    </lineage>
</organism>
<keyword evidence="7" id="KW-0653">Protein transport</keyword>
<dbReference type="SUPFAM" id="SSF52540">
    <property type="entry name" value="P-loop containing nucleoside triphosphate hydrolases"/>
    <property type="match status" value="1"/>
</dbReference>
<dbReference type="GO" id="GO:0006886">
    <property type="term" value="P:intracellular protein transport"/>
    <property type="evidence" value="ECO:0000318"/>
    <property type="project" value="GO_Central"/>
</dbReference>
<dbReference type="PRINTS" id="PR00328">
    <property type="entry name" value="SAR1GTPBP"/>
</dbReference>
<keyword evidence="12" id="KW-0479">Metal-binding</keyword>
<evidence type="ECO:0000256" key="12">
    <source>
        <dbReference type="PIRSR" id="PIRSR606689-2"/>
    </source>
</evidence>
<keyword evidence="5 11" id="KW-0547">Nucleotide-binding</keyword>
<sequence>MSIIGRMIEKIYGRPEVRVLLLGLDAAGRTTTLYKLKLGEIVTTIPTIGFNVETVTHGGTSFTMWDVGGCDKIRPLWRHYFQNTQALIWFAHSSDRDRVDEAREEIQRLLSEEVLQDVPFLVWATKQDLPNVMTPEEVSSKLALQNLDRPWACIGCSAFTGEGLYEGLQWIQDALRAKRGSGRKEAGPARAPPELSTKEKEMEALLQQWLEQEDEPDDEFLDKFRTYTLDSWDHRTHLRIAWLYLTREGRREGMRLIFEGIKAFIANSPRTKRARGTTFHETMTYFWVHMVHYALATTSNPDGGFKTFLLLNPQLANGGMFLAYYSKKLMLHTPEARTSVVLPDKAPLPSLVSDVRERSSALEKTAGISPAAESSSTGSAVHASENDADFLARFEGGQLDRWNHECLIRVIFLYLITLGRAQGKEKILTELRRHEGSGFHMTINYFWIQMVDFARATWQKSRQGGPAPGGVRTKKDMAAASGLVRIGGVDGDGRECSAGGEFGAFKSWCQGWKAGEGILTNSRLYLDHYREKSIFDTSAAEVFRLPDLKPLPSLVG</sequence>
<dbReference type="AlphaFoldDB" id="A0A1Y1I4T0"/>
<dbReference type="Pfam" id="PF00025">
    <property type="entry name" value="Arf"/>
    <property type="match status" value="1"/>
</dbReference>
<dbReference type="FunFam" id="3.40.50.300:FF:003500">
    <property type="entry name" value="ADP-ribosylation factor 1"/>
    <property type="match status" value="1"/>
</dbReference>
<keyword evidence="8" id="KW-0333">Golgi apparatus</keyword>
<name>A0A1Y1I4T0_KLENI</name>
<dbReference type="Proteomes" id="UP000054558">
    <property type="component" value="Unassembled WGS sequence"/>
</dbReference>
<keyword evidence="12" id="KW-0460">Magnesium</keyword>
<comment type="similarity">
    <text evidence="2">Belongs to the small GTPase superfamily. Arf family.</text>
</comment>
<dbReference type="GO" id="GO:0003924">
    <property type="term" value="F:GTPase activity"/>
    <property type="evidence" value="ECO:0007669"/>
    <property type="project" value="InterPro"/>
</dbReference>
<protein>
    <submittedName>
        <fullName evidence="14">GTP-binding ADP-ribosylation factor</fullName>
    </submittedName>
</protein>
<evidence type="ECO:0000256" key="11">
    <source>
        <dbReference type="PIRSR" id="PIRSR606689-1"/>
    </source>
</evidence>
<keyword evidence="9 11" id="KW-0342">GTP-binding</keyword>
<feature type="binding site" evidence="12">
    <location>
        <position position="47"/>
    </location>
    <ligand>
        <name>Mg(2+)</name>
        <dbReference type="ChEBI" id="CHEBI:18420"/>
    </ligand>
</feature>
<feature type="binding site" evidence="11">
    <location>
        <begin position="23"/>
        <end position="30"/>
    </location>
    <ligand>
        <name>GTP</name>
        <dbReference type="ChEBI" id="CHEBI:37565"/>
    </ligand>
</feature>
<evidence type="ECO:0000256" key="4">
    <source>
        <dbReference type="ARBA" id="ARBA00022707"/>
    </source>
</evidence>
<evidence type="ECO:0000313" key="14">
    <source>
        <dbReference type="EMBL" id="GAQ85950.1"/>
    </source>
</evidence>
<dbReference type="GO" id="GO:0046872">
    <property type="term" value="F:metal ion binding"/>
    <property type="evidence" value="ECO:0007669"/>
    <property type="project" value="UniProtKB-KW"/>
</dbReference>
<accession>A0A1Y1I4T0</accession>
<keyword evidence="15" id="KW-1185">Reference proteome</keyword>
<feature type="binding site" evidence="12">
    <location>
        <position position="30"/>
    </location>
    <ligand>
        <name>Mg(2+)</name>
        <dbReference type="ChEBI" id="CHEBI:18420"/>
    </ligand>
</feature>
<evidence type="ECO:0000256" key="3">
    <source>
        <dbReference type="ARBA" id="ARBA00022448"/>
    </source>
</evidence>
<dbReference type="PROSITE" id="PS51417">
    <property type="entry name" value="ARF"/>
    <property type="match status" value="1"/>
</dbReference>
<evidence type="ECO:0000256" key="9">
    <source>
        <dbReference type="ARBA" id="ARBA00023134"/>
    </source>
</evidence>
<dbReference type="OMA" id="NHECLLR"/>
<dbReference type="GO" id="GO:0005525">
    <property type="term" value="F:GTP binding"/>
    <property type="evidence" value="ECO:0000318"/>
    <property type="project" value="GO_Central"/>
</dbReference>
<keyword evidence="4" id="KW-0519">Myristate</keyword>
<keyword evidence="3" id="KW-0813">Transport</keyword>
<evidence type="ECO:0000256" key="13">
    <source>
        <dbReference type="SAM" id="MobiDB-lite"/>
    </source>
</evidence>
<gene>
    <name evidence="14" type="ORF">KFL_002620160</name>
</gene>
<dbReference type="EMBL" id="DF237211">
    <property type="protein sequence ID" value="GAQ85950.1"/>
    <property type="molecule type" value="Genomic_DNA"/>
</dbReference>
<evidence type="ECO:0000313" key="15">
    <source>
        <dbReference type="Proteomes" id="UP000054558"/>
    </source>
</evidence>
<dbReference type="NCBIfam" id="TIGR00231">
    <property type="entry name" value="small_GTP"/>
    <property type="match status" value="1"/>
</dbReference>
<feature type="region of interest" description="Disordered" evidence="13">
    <location>
        <begin position="179"/>
        <end position="198"/>
    </location>
</feature>
<dbReference type="SMART" id="SM00177">
    <property type="entry name" value="ARF"/>
    <property type="match status" value="1"/>
</dbReference>
<dbReference type="GO" id="GO:0005794">
    <property type="term" value="C:Golgi apparatus"/>
    <property type="evidence" value="ECO:0007669"/>
    <property type="project" value="UniProtKB-SubCell"/>
</dbReference>
<evidence type="ECO:0000256" key="1">
    <source>
        <dbReference type="ARBA" id="ARBA00004555"/>
    </source>
</evidence>
<proteinExistence type="inferred from homology"/>
<dbReference type="CDD" id="cd00878">
    <property type="entry name" value="Arf_Arl"/>
    <property type="match status" value="1"/>
</dbReference>
<feature type="binding site" evidence="11">
    <location>
        <position position="69"/>
    </location>
    <ligand>
        <name>GTP</name>
        <dbReference type="ChEBI" id="CHEBI:37565"/>
    </ligand>
</feature>
<dbReference type="InterPro" id="IPR027417">
    <property type="entry name" value="P-loop_NTPase"/>
</dbReference>
<dbReference type="GO" id="GO:0016004">
    <property type="term" value="F:phospholipase activator activity"/>
    <property type="evidence" value="ECO:0007669"/>
    <property type="project" value="UniProtKB-ARBA"/>
</dbReference>
<evidence type="ECO:0000256" key="2">
    <source>
        <dbReference type="ARBA" id="ARBA00010290"/>
    </source>
</evidence>